<evidence type="ECO:0000256" key="1">
    <source>
        <dbReference type="SAM" id="MobiDB-lite"/>
    </source>
</evidence>
<reference evidence="3" key="1">
    <citation type="journal article" date="2020" name="Nat. Commun.">
        <title>Large-scale genome sequencing of mycorrhizal fungi provides insights into the early evolution of symbiotic traits.</title>
        <authorList>
            <person name="Miyauchi S."/>
            <person name="Kiss E."/>
            <person name="Kuo A."/>
            <person name="Drula E."/>
            <person name="Kohler A."/>
            <person name="Sanchez-Garcia M."/>
            <person name="Morin E."/>
            <person name="Andreopoulos B."/>
            <person name="Barry K.W."/>
            <person name="Bonito G."/>
            <person name="Buee M."/>
            <person name="Carver A."/>
            <person name="Chen C."/>
            <person name="Cichocki N."/>
            <person name="Clum A."/>
            <person name="Culley D."/>
            <person name="Crous P.W."/>
            <person name="Fauchery L."/>
            <person name="Girlanda M."/>
            <person name="Hayes R.D."/>
            <person name="Keri Z."/>
            <person name="LaButti K."/>
            <person name="Lipzen A."/>
            <person name="Lombard V."/>
            <person name="Magnuson J."/>
            <person name="Maillard F."/>
            <person name="Murat C."/>
            <person name="Nolan M."/>
            <person name="Ohm R.A."/>
            <person name="Pangilinan J."/>
            <person name="Pereira M.F."/>
            <person name="Perotto S."/>
            <person name="Peter M."/>
            <person name="Pfister S."/>
            <person name="Riley R."/>
            <person name="Sitrit Y."/>
            <person name="Stielow J.B."/>
            <person name="Szollosi G."/>
            <person name="Zifcakova L."/>
            <person name="Stursova M."/>
            <person name="Spatafora J.W."/>
            <person name="Tedersoo L."/>
            <person name="Vaario L.M."/>
            <person name="Yamada A."/>
            <person name="Yan M."/>
            <person name="Wang P."/>
            <person name="Xu J."/>
            <person name="Bruns T."/>
            <person name="Baldrian P."/>
            <person name="Vilgalys R."/>
            <person name="Dunand C."/>
            <person name="Henrissat B."/>
            <person name="Grigoriev I.V."/>
            <person name="Hibbett D."/>
            <person name="Nagy L.G."/>
            <person name="Martin F.M."/>
        </authorList>
    </citation>
    <scope>NUCLEOTIDE SEQUENCE</scope>
    <source>
        <strain evidence="3">UP504</strain>
    </source>
</reference>
<evidence type="ECO:0000313" key="4">
    <source>
        <dbReference type="Proteomes" id="UP000886523"/>
    </source>
</evidence>
<gene>
    <name evidence="3" type="ORF">BS47DRAFT_1342211</name>
</gene>
<protein>
    <recommendedName>
        <fullName evidence="5">Fungal N-terminal domain-containing protein</fullName>
    </recommendedName>
</protein>
<dbReference type="EMBL" id="MU128952">
    <property type="protein sequence ID" value="KAF9515284.1"/>
    <property type="molecule type" value="Genomic_DNA"/>
</dbReference>
<proteinExistence type="predicted"/>
<evidence type="ECO:0008006" key="5">
    <source>
        <dbReference type="Google" id="ProtNLM"/>
    </source>
</evidence>
<dbReference type="CDD" id="cd21037">
    <property type="entry name" value="MLKL_NTD"/>
    <property type="match status" value="1"/>
</dbReference>
<dbReference type="InterPro" id="IPR059179">
    <property type="entry name" value="MLKL-like_MCAfunc"/>
</dbReference>
<dbReference type="Proteomes" id="UP000886523">
    <property type="component" value="Unassembled WGS sequence"/>
</dbReference>
<comment type="caution">
    <text evidence="3">The sequence shown here is derived from an EMBL/GenBank/DDBJ whole genome shotgun (WGS) entry which is preliminary data.</text>
</comment>
<feature type="compositionally biased region" description="Low complexity" evidence="1">
    <location>
        <begin position="203"/>
        <end position="215"/>
    </location>
</feature>
<dbReference type="AlphaFoldDB" id="A0A9P6B081"/>
<keyword evidence="2" id="KW-0732">Signal</keyword>
<dbReference type="OrthoDB" id="3215763at2759"/>
<evidence type="ECO:0000256" key="2">
    <source>
        <dbReference type="SAM" id="SignalP"/>
    </source>
</evidence>
<accession>A0A9P6B081</accession>
<sequence>MAASLLSVASTSLQLVISAYEQVKSNKERCRNLDVEGAKIERLREAFEHITQTITRVGARGWFKRCLAIDECHHRISDLITLLNLHELVDVARWDDRSKYARRKDQEALLQAVKQIEKGNRVIARQLKQQSYMLADLWGALMCFGSVFPSSRSFNSGLGITSGQDELEIFTSPSPGPSTSPLTKKQPPSTIPSPEPFPKRSRSSSTASIISTKYSDSYRDTDHLPSSSHGRRQRHASLPVYGFSYDPPSSDVSISQLSHKADRLSDSSTQCEGDQWDVPVPGPSVGTAVSAIPRGTGVEPASTSRDENESLNVEVFLVADVPESGFILDYADTIGSTSLTVLRAWTDASRFVSQTIRFEGHDILLRTSPATNPYLILCSSSPPQPSAALPPSSTTTPQSPTLTLVERRVFLTCSLEPVTLVLLFHHHSVTHRAVFLWPASITVREMKADLSTLVTKASKYAGVTLFHKYPKVIVHDISVVSGMLMETKSLDDGMTLGQCGVTFAITSMRNEQSDVIQGSYLRADIGYVPSL</sequence>
<feature type="chain" id="PRO_5040224029" description="Fungal N-terminal domain-containing protein" evidence="2">
    <location>
        <begin position="19"/>
        <end position="531"/>
    </location>
</feature>
<organism evidence="3 4">
    <name type="scientific">Hydnum rufescens UP504</name>
    <dbReference type="NCBI Taxonomy" id="1448309"/>
    <lineage>
        <taxon>Eukaryota</taxon>
        <taxon>Fungi</taxon>
        <taxon>Dikarya</taxon>
        <taxon>Basidiomycota</taxon>
        <taxon>Agaricomycotina</taxon>
        <taxon>Agaricomycetes</taxon>
        <taxon>Cantharellales</taxon>
        <taxon>Hydnaceae</taxon>
        <taxon>Hydnum</taxon>
    </lineage>
</organism>
<feature type="region of interest" description="Disordered" evidence="1">
    <location>
        <begin position="167"/>
        <end position="233"/>
    </location>
</feature>
<name>A0A9P6B081_9AGAM</name>
<keyword evidence="4" id="KW-1185">Reference proteome</keyword>
<feature type="compositionally biased region" description="Low complexity" evidence="1">
    <location>
        <begin position="171"/>
        <end position="181"/>
    </location>
</feature>
<evidence type="ECO:0000313" key="3">
    <source>
        <dbReference type="EMBL" id="KAF9515284.1"/>
    </source>
</evidence>
<feature type="signal peptide" evidence="2">
    <location>
        <begin position="1"/>
        <end position="18"/>
    </location>
</feature>